<name>A0A2N5URN7_9BASI</name>
<protein>
    <submittedName>
        <fullName evidence="1">Uncharacterized protein</fullName>
    </submittedName>
</protein>
<dbReference type="Proteomes" id="UP000235392">
    <property type="component" value="Unassembled WGS sequence"/>
</dbReference>
<proteinExistence type="predicted"/>
<evidence type="ECO:0000313" key="1">
    <source>
        <dbReference type="EMBL" id="PLW40412.1"/>
    </source>
</evidence>
<organism evidence="1 2">
    <name type="scientific">Puccinia coronata f. sp. avenae</name>
    <dbReference type="NCBI Taxonomy" id="200324"/>
    <lineage>
        <taxon>Eukaryota</taxon>
        <taxon>Fungi</taxon>
        <taxon>Dikarya</taxon>
        <taxon>Basidiomycota</taxon>
        <taxon>Pucciniomycotina</taxon>
        <taxon>Pucciniomycetes</taxon>
        <taxon>Pucciniales</taxon>
        <taxon>Pucciniaceae</taxon>
        <taxon>Puccinia</taxon>
    </lineage>
</organism>
<evidence type="ECO:0000313" key="2">
    <source>
        <dbReference type="Proteomes" id="UP000235392"/>
    </source>
</evidence>
<accession>A0A2N5URN7</accession>
<gene>
    <name evidence="1" type="ORF">PCASD_10407</name>
</gene>
<dbReference type="EMBL" id="PGCI01000102">
    <property type="protein sequence ID" value="PLW40412.1"/>
    <property type="molecule type" value="Genomic_DNA"/>
</dbReference>
<dbReference type="AlphaFoldDB" id="A0A2N5URN7"/>
<comment type="caution">
    <text evidence="1">The sequence shown here is derived from an EMBL/GenBank/DDBJ whole genome shotgun (WGS) entry which is preliminary data.</text>
</comment>
<sequence length="171" mass="18242">MYPQTISSTSALLLELNALGSSDGLLGGLKHTLETFAITAGLDNDVTGCNSCGSLVSTDGLLNVSTLKKQLSLPKFDQLESSVNETGTETQSTASGLGSKLSGLQRKHYSFAEFRKFDLALMKIPFIGYIPGISTLTPIPSLPIILSFPGISLRAPPLWFYIFCVGMGLHL</sequence>
<reference evidence="1 2" key="1">
    <citation type="submission" date="2017-11" db="EMBL/GenBank/DDBJ databases">
        <title>De novo assembly and phasing of dikaryotic genomes from two isolates of Puccinia coronata f. sp. avenae, the causal agent of oat crown rust.</title>
        <authorList>
            <person name="Miller M.E."/>
            <person name="Zhang Y."/>
            <person name="Omidvar V."/>
            <person name="Sperschneider J."/>
            <person name="Schwessinger B."/>
            <person name="Raley C."/>
            <person name="Palmer J.M."/>
            <person name="Garnica D."/>
            <person name="Upadhyaya N."/>
            <person name="Rathjen J."/>
            <person name="Taylor J.M."/>
            <person name="Park R.F."/>
            <person name="Dodds P.N."/>
            <person name="Hirsch C.D."/>
            <person name="Kianian S.F."/>
            <person name="Figueroa M."/>
        </authorList>
    </citation>
    <scope>NUCLEOTIDE SEQUENCE [LARGE SCALE GENOMIC DNA]</scope>
    <source>
        <strain evidence="1">12SD80</strain>
    </source>
</reference>